<evidence type="ECO:0000313" key="4">
    <source>
        <dbReference type="EMBL" id="KAK6312356.1"/>
    </source>
</evidence>
<reference evidence="4 5" key="1">
    <citation type="submission" date="2021-04" db="EMBL/GenBank/DDBJ databases">
        <authorList>
            <person name="De Guttry C."/>
            <person name="Zahm M."/>
            <person name="Klopp C."/>
            <person name="Cabau C."/>
            <person name="Louis A."/>
            <person name="Berthelot C."/>
            <person name="Parey E."/>
            <person name="Roest Crollius H."/>
            <person name="Montfort J."/>
            <person name="Robinson-Rechavi M."/>
            <person name="Bucao C."/>
            <person name="Bouchez O."/>
            <person name="Gislard M."/>
            <person name="Lluch J."/>
            <person name="Milhes M."/>
            <person name="Lampietro C."/>
            <person name="Lopez Roques C."/>
            <person name="Donnadieu C."/>
            <person name="Braasch I."/>
            <person name="Desvignes T."/>
            <person name="Postlethwait J."/>
            <person name="Bobe J."/>
            <person name="Wedekind C."/>
            <person name="Guiguen Y."/>
        </authorList>
    </citation>
    <scope>NUCLEOTIDE SEQUENCE [LARGE SCALE GENOMIC DNA]</scope>
    <source>
        <strain evidence="4">Cs_M1</strain>
        <tissue evidence="4">Blood</tissue>
    </source>
</reference>
<dbReference type="InterPro" id="IPR008993">
    <property type="entry name" value="TIMP-like_OB-fold"/>
</dbReference>
<comment type="subcellular location">
    <subcellularLocation>
        <location evidence="1">Secreted</location>
    </subcellularLocation>
</comment>
<gene>
    <name evidence="4" type="ORF">J4Q44_G00180200</name>
</gene>
<keyword evidence="3" id="KW-1015">Disulfide bond</keyword>
<keyword evidence="5" id="KW-1185">Reference proteome</keyword>
<sequence>MRSLTWRYQSSCDCMIIPCSSLPCPINAPDECLWMAKADPGPETLPVSRWVTGPVPGTGGWHR</sequence>
<protein>
    <submittedName>
        <fullName evidence="4">Uncharacterized protein</fullName>
    </submittedName>
</protein>
<evidence type="ECO:0000313" key="5">
    <source>
        <dbReference type="Proteomes" id="UP001356427"/>
    </source>
</evidence>
<dbReference type="GO" id="GO:0008191">
    <property type="term" value="F:metalloendopeptidase inhibitor activity"/>
    <property type="evidence" value="ECO:0007669"/>
    <property type="project" value="InterPro"/>
</dbReference>
<keyword evidence="2" id="KW-0964">Secreted</keyword>
<accession>A0AAN8LWT6</accession>
<feature type="disulfide bond" evidence="3">
    <location>
        <begin position="19"/>
        <end position="24"/>
    </location>
</feature>
<evidence type="ECO:0000256" key="1">
    <source>
        <dbReference type="ARBA" id="ARBA00004613"/>
    </source>
</evidence>
<dbReference type="GO" id="GO:0005576">
    <property type="term" value="C:extracellular region"/>
    <property type="evidence" value="ECO:0007669"/>
    <property type="project" value="UniProtKB-SubCell"/>
</dbReference>
<dbReference type="EMBL" id="JAGTTL010000015">
    <property type="protein sequence ID" value="KAK6312356.1"/>
    <property type="molecule type" value="Genomic_DNA"/>
</dbReference>
<dbReference type="Pfam" id="PF00965">
    <property type="entry name" value="TIMP"/>
    <property type="match status" value="1"/>
</dbReference>
<comment type="caution">
    <text evidence="4">The sequence shown here is derived from an EMBL/GenBank/DDBJ whole genome shotgun (WGS) entry which is preliminary data.</text>
</comment>
<dbReference type="Gene3D" id="3.90.370.10">
    <property type="entry name" value="Tissue inhibitor of metalloproteinase-1. Chain B, domain 1"/>
    <property type="match status" value="1"/>
</dbReference>
<dbReference type="InterPro" id="IPR027465">
    <property type="entry name" value="TIMP_C"/>
</dbReference>
<organism evidence="4 5">
    <name type="scientific">Coregonus suidteri</name>
    <dbReference type="NCBI Taxonomy" id="861788"/>
    <lineage>
        <taxon>Eukaryota</taxon>
        <taxon>Metazoa</taxon>
        <taxon>Chordata</taxon>
        <taxon>Craniata</taxon>
        <taxon>Vertebrata</taxon>
        <taxon>Euteleostomi</taxon>
        <taxon>Actinopterygii</taxon>
        <taxon>Neopterygii</taxon>
        <taxon>Teleostei</taxon>
        <taxon>Protacanthopterygii</taxon>
        <taxon>Salmoniformes</taxon>
        <taxon>Salmonidae</taxon>
        <taxon>Coregoninae</taxon>
        <taxon>Coregonus</taxon>
    </lineage>
</organism>
<dbReference type="InterPro" id="IPR001820">
    <property type="entry name" value="TIMP"/>
</dbReference>
<dbReference type="Proteomes" id="UP001356427">
    <property type="component" value="Unassembled WGS sequence"/>
</dbReference>
<proteinExistence type="predicted"/>
<dbReference type="SUPFAM" id="SSF50242">
    <property type="entry name" value="TIMP-like"/>
    <property type="match status" value="1"/>
</dbReference>
<dbReference type="AlphaFoldDB" id="A0AAN8LWT6"/>
<name>A0AAN8LWT6_9TELE</name>
<evidence type="ECO:0000256" key="2">
    <source>
        <dbReference type="ARBA" id="ARBA00022525"/>
    </source>
</evidence>
<feature type="non-terminal residue" evidence="4">
    <location>
        <position position="63"/>
    </location>
</feature>
<evidence type="ECO:0000256" key="3">
    <source>
        <dbReference type="PIRSR" id="PIRSR601820-3"/>
    </source>
</evidence>